<feature type="domain" description="Phosphate acetyl/butaryl transferase" evidence="4">
    <location>
        <begin position="58"/>
        <end position="267"/>
    </location>
</feature>
<dbReference type="InterPro" id="IPR050500">
    <property type="entry name" value="Phos_Acetyltrans/Butyryltrans"/>
</dbReference>
<dbReference type="AlphaFoldDB" id="A0A0F4KSL8"/>
<dbReference type="InterPro" id="IPR012147">
    <property type="entry name" value="P_Ac_Bu_trans"/>
</dbReference>
<evidence type="ECO:0000256" key="3">
    <source>
        <dbReference type="ARBA" id="ARBA00023315"/>
    </source>
</evidence>
<reference evidence="5 6" key="1">
    <citation type="submission" date="2014-12" db="EMBL/GenBank/DDBJ databases">
        <title>Comparative genomics of the lactic acid bacteria isolated from the honey bee gut.</title>
        <authorList>
            <person name="Ellegaard K.M."/>
            <person name="Tamarit D."/>
            <person name="Javelind E."/>
            <person name="Olofsson T."/>
            <person name="Andersson S.G."/>
            <person name="Vasquez A."/>
        </authorList>
    </citation>
    <scope>NUCLEOTIDE SEQUENCE [LARGE SCALE GENOMIC DNA]</scope>
    <source>
        <strain evidence="5 6">Hon2</strain>
    </source>
</reference>
<dbReference type="HOGENOM" id="CLU_056531_0_0_9"/>
<dbReference type="OrthoDB" id="9774179at2"/>
<dbReference type="GO" id="GO:0016746">
    <property type="term" value="F:acyltransferase activity"/>
    <property type="evidence" value="ECO:0007669"/>
    <property type="project" value="UniProtKB-KW"/>
</dbReference>
<organism evidence="5 6">
    <name type="scientific">Bombilactobacillus mellis</name>
    <dbReference type="NCBI Taxonomy" id="1218508"/>
    <lineage>
        <taxon>Bacteria</taxon>
        <taxon>Bacillati</taxon>
        <taxon>Bacillota</taxon>
        <taxon>Bacilli</taxon>
        <taxon>Lactobacillales</taxon>
        <taxon>Lactobacillaceae</taxon>
        <taxon>Bombilactobacillus</taxon>
    </lineage>
</organism>
<evidence type="ECO:0000313" key="5">
    <source>
        <dbReference type="EMBL" id="KJY48969.1"/>
    </source>
</evidence>
<dbReference type="PATRIC" id="fig|1218508.4.peg.810"/>
<evidence type="ECO:0000256" key="1">
    <source>
        <dbReference type="ARBA" id="ARBA00005656"/>
    </source>
</evidence>
<comment type="similarity">
    <text evidence="1">Belongs to the phosphate acetyltransferase and butyryltransferase family.</text>
</comment>
<proteinExistence type="inferred from homology"/>
<comment type="caution">
    <text evidence="5">The sequence shown here is derived from an EMBL/GenBank/DDBJ whole genome shotgun (WGS) entry which is preliminary data.</text>
</comment>
<dbReference type="PANTHER" id="PTHR43356:SF2">
    <property type="entry name" value="PHOSPHATE ACETYLTRANSFERASE"/>
    <property type="match status" value="1"/>
</dbReference>
<gene>
    <name evidence="5" type="ORF">JG29_07910</name>
</gene>
<dbReference type="Pfam" id="PF01515">
    <property type="entry name" value="PTA_PTB"/>
    <property type="match status" value="1"/>
</dbReference>
<dbReference type="PANTHER" id="PTHR43356">
    <property type="entry name" value="PHOSPHATE ACETYLTRANSFERASE"/>
    <property type="match status" value="1"/>
</dbReference>
<sequence>MTVIVIAGGSQPEIVEFVNLAKNFYGEQLQFVVFDKADNIDPNHFWTYYHCANDQEVAQQAVNYVATGSGQVLMKGLIQSHILLKALVQDKFDLKKQTLLSHIALIKLPQAANRSFLLTDGAMNIAPTTTTMIEIVDNVLVVAHKLGIVQPKIALISSAENFNPKMPSSVLAKEVAKHFQDQTTGLVFGPLSLDLALSPQAVQRKHYHGPIMGDADVIVVPNIDTGNVLYKAFALFAGAQVGGMITGAKVPVILTSRSDTAQSKFYSLQLALRQLDTEV</sequence>
<dbReference type="Gene3D" id="3.40.718.10">
    <property type="entry name" value="Isopropylmalate Dehydrogenase"/>
    <property type="match status" value="1"/>
</dbReference>
<accession>A0A0F4KSL8</accession>
<dbReference type="PIRSF" id="PIRSF000428">
    <property type="entry name" value="P_Ac_trans"/>
    <property type="match status" value="1"/>
</dbReference>
<evidence type="ECO:0000256" key="2">
    <source>
        <dbReference type="ARBA" id="ARBA00022679"/>
    </source>
</evidence>
<evidence type="ECO:0000313" key="6">
    <source>
        <dbReference type="Proteomes" id="UP000033695"/>
    </source>
</evidence>
<evidence type="ECO:0000259" key="4">
    <source>
        <dbReference type="Pfam" id="PF01515"/>
    </source>
</evidence>
<dbReference type="RefSeq" id="WP_045922636.1">
    <property type="nucleotide sequence ID" value="NZ_JBHTHW010000003.1"/>
</dbReference>
<keyword evidence="2" id="KW-0808">Transferase</keyword>
<dbReference type="EMBL" id="JXBZ01000007">
    <property type="protein sequence ID" value="KJY48969.1"/>
    <property type="molecule type" value="Genomic_DNA"/>
</dbReference>
<protein>
    <submittedName>
        <fullName evidence="5">Branched-chain phosphotransacylase</fullName>
    </submittedName>
</protein>
<dbReference type="InterPro" id="IPR002505">
    <property type="entry name" value="PTA_PTB"/>
</dbReference>
<dbReference type="STRING" id="1218508.JG29_07910"/>
<dbReference type="Proteomes" id="UP000033695">
    <property type="component" value="Unassembled WGS sequence"/>
</dbReference>
<keyword evidence="6" id="KW-1185">Reference proteome</keyword>
<dbReference type="SUPFAM" id="SSF53659">
    <property type="entry name" value="Isocitrate/Isopropylmalate dehydrogenase-like"/>
    <property type="match status" value="1"/>
</dbReference>
<keyword evidence="3" id="KW-0012">Acyltransferase</keyword>
<name>A0A0F4KSL8_9LACO</name>